<accession>A0ABM8IK24</accession>
<evidence type="ECO:0000313" key="2">
    <source>
        <dbReference type="Proteomes" id="UP001432099"/>
    </source>
</evidence>
<keyword evidence="2" id="KW-1185">Reference proteome</keyword>
<organism evidence="1 2">
    <name type="scientific">Turicibacter faecis</name>
    <dbReference type="NCBI Taxonomy" id="2963365"/>
    <lineage>
        <taxon>Bacteria</taxon>
        <taxon>Bacillati</taxon>
        <taxon>Bacillota</taxon>
        <taxon>Erysipelotrichia</taxon>
        <taxon>Erysipelotrichales</taxon>
        <taxon>Turicibacteraceae</taxon>
        <taxon>Turicibacter</taxon>
    </lineage>
</organism>
<name>A0ABM8IK24_9FIRM</name>
<dbReference type="Proteomes" id="UP001432099">
    <property type="component" value="Chromosome"/>
</dbReference>
<protein>
    <submittedName>
        <fullName evidence="1">Uncharacterized protein</fullName>
    </submittedName>
</protein>
<evidence type="ECO:0000313" key="1">
    <source>
        <dbReference type="EMBL" id="BEH91594.1"/>
    </source>
</evidence>
<gene>
    <name evidence="1" type="ORF">T23_16960</name>
</gene>
<proteinExistence type="predicted"/>
<sequence length="55" mass="6607">MTFIRFKETKKDFNKKSKLTDLPPLIRSYFLLKSKTKLIIACLREETILFKHVSF</sequence>
<dbReference type="EMBL" id="AP028127">
    <property type="protein sequence ID" value="BEH91594.1"/>
    <property type="molecule type" value="Genomic_DNA"/>
</dbReference>
<reference evidence="1" key="1">
    <citation type="journal article" date="2024" name="Int. J. Syst. Evol. Microbiol.">
        <title>Turicibacter faecis sp. nov., isolated from faeces of heart failure mouse model.</title>
        <authorList>
            <person name="Imamura Y."/>
            <person name="Motooka D."/>
            <person name="Nakajima Y."/>
            <person name="Ito S."/>
            <person name="Kitakaze M."/>
            <person name="Iida T."/>
            <person name="Nakamura S."/>
        </authorList>
    </citation>
    <scope>NUCLEOTIDE SEQUENCE</scope>
    <source>
        <strain evidence="1">TC023</strain>
    </source>
</reference>